<gene>
    <name evidence="1" type="ORF">SDC9_97708</name>
</gene>
<evidence type="ECO:0008006" key="2">
    <source>
        <dbReference type="Google" id="ProtNLM"/>
    </source>
</evidence>
<protein>
    <recommendedName>
        <fullName evidence="2">Neutral/alkaline non-lysosomal ceramidase N-terminal domain-containing protein</fullName>
    </recommendedName>
</protein>
<reference evidence="1" key="1">
    <citation type="submission" date="2019-08" db="EMBL/GenBank/DDBJ databases">
        <authorList>
            <person name="Kucharzyk K."/>
            <person name="Murdoch R.W."/>
            <person name="Higgins S."/>
            <person name="Loffler F."/>
        </authorList>
    </citation>
    <scope>NUCLEOTIDE SEQUENCE</scope>
</reference>
<evidence type="ECO:0000313" key="1">
    <source>
        <dbReference type="EMBL" id="MPM50962.1"/>
    </source>
</evidence>
<accession>A0A645ACN3</accession>
<comment type="caution">
    <text evidence="1">The sequence shown here is derived from an EMBL/GenBank/DDBJ whole genome shotgun (WGS) entry which is preliminary data.</text>
</comment>
<dbReference type="AlphaFoldDB" id="A0A645ACN3"/>
<organism evidence="1">
    <name type="scientific">bioreactor metagenome</name>
    <dbReference type="NCBI Taxonomy" id="1076179"/>
    <lineage>
        <taxon>unclassified sequences</taxon>
        <taxon>metagenomes</taxon>
        <taxon>ecological metagenomes</taxon>
    </lineage>
</organism>
<name>A0A645ACN3_9ZZZZ</name>
<sequence>MSKASTARIREGISKETGIQASNILVAATHTHSAPVTVDVVISANDPIVPKVDRNYLKFMEESTVKAACQAVENATLAEIAVVVGDATGVGTNRHNPEWAKDTDVPAVFVKNKYNDEFISCMLICNMHPTILHENSTLYSSDFPHFVRKTLQEVVLGNDRPVIYFTGTAGNQSPRHVTKSNTFEEAKRIGQIVADSISSKLTETVTFSSHIPVSAAQKFVDLPKRAFPSIEWAVEHRDKTKKRFEELKKNSEIPQEVRTAEVNWFGSEELLYLSKLAQDNKLGKAYQSSLPAEIQIIKVGEWKFVAWPGEVFVEYGIELKNHAKEIALITYANGELQGYLVTQEAQDGGYYEAGNSFFDYKAGKLMLAETIKELKSM</sequence>
<dbReference type="EMBL" id="VSSQ01013201">
    <property type="protein sequence ID" value="MPM50962.1"/>
    <property type="molecule type" value="Genomic_DNA"/>
</dbReference>
<proteinExistence type="predicted"/>